<sequence>MKRCVPRIFFLCDGHCSPLSIRASVRLAWLGWQNGIGLDPRGLVSRWMPDEEMFGVLHTMHVSAKKFCSGINMYLICSGWGEESLLHQGINACRRCLRSNSMCTHSLSVHAENRDEPLCLVVPAQGSTPSHLHLLPAPVGLPILHGLAHFVSASWPGRNSLSTTMQLCLV</sequence>
<evidence type="ECO:0000313" key="1">
    <source>
        <dbReference type="EMBL" id="PYH74905.1"/>
    </source>
</evidence>
<dbReference type="EMBL" id="KZ821614">
    <property type="protein sequence ID" value="PYH74905.1"/>
    <property type="molecule type" value="Genomic_DNA"/>
</dbReference>
<reference evidence="1" key="1">
    <citation type="submission" date="2016-12" db="EMBL/GenBank/DDBJ databases">
        <title>The genomes of Aspergillus section Nigri reveals drivers in fungal speciation.</title>
        <authorList>
            <consortium name="DOE Joint Genome Institute"/>
            <person name="Vesth T.C."/>
            <person name="Nybo J."/>
            <person name="Theobald S."/>
            <person name="Brandl J."/>
            <person name="Frisvad J.C."/>
            <person name="Nielsen K.F."/>
            <person name="Lyhne E.K."/>
            <person name="Kogle M.E."/>
            <person name="Kuo A."/>
            <person name="Riley R."/>
            <person name="Clum A."/>
            <person name="Nolan M."/>
            <person name="Lipzen A."/>
            <person name="Salamov A."/>
            <person name="Henrissat B."/>
            <person name="Wiebenga A."/>
            <person name="De Vries R.P."/>
            <person name="Grigoriev I.V."/>
            <person name="Mortensen U.H."/>
            <person name="Andersen M.R."/>
            <person name="Baker S.E."/>
        </authorList>
    </citation>
    <scope>NUCLEOTIDE SEQUENCE [LARGE SCALE GENOMIC DNA]</scope>
    <source>
        <strain evidence="1">CBS 113365</strain>
    </source>
</reference>
<name>A0A319BQC5_ASPVC</name>
<dbReference type="RefSeq" id="XP_025568699.1">
    <property type="nucleotide sequence ID" value="XM_025702226.1"/>
</dbReference>
<gene>
    <name evidence="1" type="ORF">BO88DRAFT_25256</name>
</gene>
<evidence type="ECO:0000313" key="2">
    <source>
        <dbReference type="Proteomes" id="UP000248405"/>
    </source>
</evidence>
<organism evidence="1 2">
    <name type="scientific">Aspergillus vadensis (strain CBS 113365 / IMI 142717 / IBT 24658)</name>
    <dbReference type="NCBI Taxonomy" id="1448311"/>
    <lineage>
        <taxon>Eukaryota</taxon>
        <taxon>Fungi</taxon>
        <taxon>Dikarya</taxon>
        <taxon>Ascomycota</taxon>
        <taxon>Pezizomycotina</taxon>
        <taxon>Eurotiomycetes</taxon>
        <taxon>Eurotiomycetidae</taxon>
        <taxon>Eurotiales</taxon>
        <taxon>Aspergillaceae</taxon>
        <taxon>Aspergillus</taxon>
        <taxon>Aspergillus subgen. Circumdati</taxon>
    </lineage>
</organism>
<dbReference type="GeneID" id="37206818"/>
<keyword evidence="2" id="KW-1185">Reference proteome</keyword>
<proteinExistence type="predicted"/>
<protein>
    <submittedName>
        <fullName evidence="1">Uncharacterized protein</fullName>
    </submittedName>
</protein>
<accession>A0A319BQC5</accession>
<dbReference type="AlphaFoldDB" id="A0A319BQC5"/>
<dbReference type="Proteomes" id="UP000248405">
    <property type="component" value="Unassembled WGS sequence"/>
</dbReference>